<name>A0A1V9ACF5_SACPI</name>
<dbReference type="InterPro" id="IPR012338">
    <property type="entry name" value="Beta-lactam/transpept-like"/>
</dbReference>
<evidence type="ECO:0000256" key="1">
    <source>
        <dbReference type="SAM" id="SignalP"/>
    </source>
</evidence>
<dbReference type="Pfam" id="PF00144">
    <property type="entry name" value="Beta-lactamase"/>
    <property type="match status" value="1"/>
</dbReference>
<evidence type="ECO:0000313" key="4">
    <source>
        <dbReference type="Proteomes" id="UP000192591"/>
    </source>
</evidence>
<dbReference type="InterPro" id="IPR001466">
    <property type="entry name" value="Beta-lactam-related"/>
</dbReference>
<comment type="caution">
    <text evidence="3">The sequence shown here is derived from an EMBL/GenBank/DDBJ whole genome shotgun (WGS) entry which is preliminary data.</text>
</comment>
<reference evidence="3 4" key="1">
    <citation type="submission" date="2017-02" db="EMBL/GenBank/DDBJ databases">
        <title>Draft genome of Saccharomonospora sp. 154.</title>
        <authorList>
            <person name="Alonso-Carmona G.S."/>
            <person name="De La Haba R."/>
            <person name="Vera-Gargallo B."/>
            <person name="Sandoval-Trujillo A.H."/>
            <person name="Ramirez-Duran N."/>
            <person name="Ventosa A."/>
        </authorList>
    </citation>
    <scope>NUCLEOTIDE SEQUENCE [LARGE SCALE GENOMIC DNA]</scope>
    <source>
        <strain evidence="3 4">LRS4.154</strain>
    </source>
</reference>
<feature type="signal peptide" evidence="1">
    <location>
        <begin position="1"/>
        <end position="27"/>
    </location>
</feature>
<dbReference type="AlphaFoldDB" id="A0A1V9ACF5"/>
<dbReference type="EMBL" id="MWIH01000002">
    <property type="protein sequence ID" value="OQO94604.1"/>
    <property type="molecule type" value="Genomic_DNA"/>
</dbReference>
<accession>A0A1V9ACF5</accession>
<dbReference type="PANTHER" id="PTHR46825:SF7">
    <property type="entry name" value="D-ALANYL-D-ALANINE CARBOXYPEPTIDASE"/>
    <property type="match status" value="1"/>
</dbReference>
<feature type="domain" description="Beta-lactamase-related" evidence="2">
    <location>
        <begin position="45"/>
        <end position="355"/>
    </location>
</feature>
<keyword evidence="1" id="KW-0732">Signal</keyword>
<dbReference type="RefSeq" id="WP_081190049.1">
    <property type="nucleotide sequence ID" value="NZ_MWIH01000002.1"/>
</dbReference>
<keyword evidence="4" id="KW-1185">Reference proteome</keyword>
<protein>
    <submittedName>
        <fullName evidence="3">Penicillin-binding protein</fullName>
    </submittedName>
</protein>
<dbReference type="Gene3D" id="3.40.710.10">
    <property type="entry name" value="DD-peptidase/beta-lactamase superfamily"/>
    <property type="match status" value="1"/>
</dbReference>
<dbReference type="Proteomes" id="UP000192591">
    <property type="component" value="Unassembled WGS sequence"/>
</dbReference>
<dbReference type="InterPro" id="IPR050491">
    <property type="entry name" value="AmpC-like"/>
</dbReference>
<gene>
    <name evidence="3" type="ORF">B1813_00360</name>
</gene>
<organism evidence="3 4">
    <name type="scientific">Saccharomonospora piscinae</name>
    <dbReference type="NCBI Taxonomy" id="687388"/>
    <lineage>
        <taxon>Bacteria</taxon>
        <taxon>Bacillati</taxon>
        <taxon>Actinomycetota</taxon>
        <taxon>Actinomycetes</taxon>
        <taxon>Pseudonocardiales</taxon>
        <taxon>Pseudonocardiaceae</taxon>
        <taxon>Saccharomonospora</taxon>
    </lineage>
</organism>
<dbReference type="PANTHER" id="PTHR46825">
    <property type="entry name" value="D-ALANYL-D-ALANINE-CARBOXYPEPTIDASE/ENDOPEPTIDASE AMPH"/>
    <property type="match status" value="1"/>
</dbReference>
<feature type="chain" id="PRO_5012619027" evidence="1">
    <location>
        <begin position="28"/>
        <end position="376"/>
    </location>
</feature>
<dbReference type="STRING" id="1962155.B1813_00360"/>
<dbReference type="SUPFAM" id="SSF56601">
    <property type="entry name" value="beta-lactamase/transpeptidase-like"/>
    <property type="match status" value="1"/>
</dbReference>
<evidence type="ECO:0000259" key="2">
    <source>
        <dbReference type="Pfam" id="PF00144"/>
    </source>
</evidence>
<proteinExistence type="predicted"/>
<sequence>MESVRTPVLGAALALLATTVAAVPASADTATAADVLQAGAELGVSDGYPGVIGLVRDGDDAEYVHAGQNDWFTGVPADPQSPFRIGSNTKAFVATVLLQLEAEGRLSLDDTVAEWLPGVVDTENYDGADITLRQLLNHTSGLPDHFQDLAVQARYSANLDPWGYWDRQGLVDAALAFAAPGAPGETYSYSNTNYVLAGMVVESVTGNAVSDEVRQRIIEPLGLTRTSFPTEPTMPEDAMSGHFWIGGLVIRDVTVSNVEFMGAAGAMVSTLDDLATFHRALLTGGLLPEAQLAQLKDVFPINDEGRGSGLGVIRMQTECGPAWQHTGGVLGYYTLWLASDDGERQVVAAANEMHLLSGTQGQQDVATAALDAYCAL</sequence>
<evidence type="ECO:0000313" key="3">
    <source>
        <dbReference type="EMBL" id="OQO94604.1"/>
    </source>
</evidence>